<keyword evidence="4" id="KW-1185">Reference proteome</keyword>
<gene>
    <name evidence="3" type="primary">WBGene00106007</name>
</gene>
<accession>A0A2A6CPL1</accession>
<evidence type="ECO:0000313" key="4">
    <source>
        <dbReference type="Proteomes" id="UP000005239"/>
    </source>
</evidence>
<dbReference type="EnsemblMetazoa" id="PPA16453.1">
    <property type="protein sequence ID" value="PPA16453.1"/>
    <property type="gene ID" value="WBGene00106007"/>
</dbReference>
<dbReference type="Proteomes" id="UP000005239">
    <property type="component" value="Unassembled WGS sequence"/>
</dbReference>
<evidence type="ECO:0000313" key="3">
    <source>
        <dbReference type="EnsemblMetazoa" id="PPA16453.1"/>
    </source>
</evidence>
<sequence>MRTTIAVLLLAVAVFGKSREPRATLNAGPAAGSANVRGKRAAAGMNMNAGGMGAGANVRGKRAAATDAKGKAPFESEVAAPNVPAIPAIPHKRAAPAAADPNAKSPIESELEGAASAKFPRAAAGMNMNAGGMGADANVRGKRASAGMNMNTPMGGANANLRGKRDNFGADVKAEVPVESELEGAASAKAPRAVAGHEYGVCITQWWCELVNVVVLFAGATLTAGPAAGSANVRGKRAWETAEGTLHAKAPRERRAKSPIESELEGTASAKLPRAAAGMNMNAGGMGASANVRGKRASAATDAKATPPPVGGESSTFAMNHGLDFRHRLCIPVAVPNATAAIPKLPVVQKRAVPIEAEIEGAASAKFPRAAAGMNMNAGGMGADANVRGKRDKFGIKIKG</sequence>
<name>A0A2A6CPL1_PRIPA</name>
<reference evidence="4" key="1">
    <citation type="journal article" date="2008" name="Nat. Genet.">
        <title>The Pristionchus pacificus genome provides a unique perspective on nematode lifestyle and parasitism.</title>
        <authorList>
            <person name="Dieterich C."/>
            <person name="Clifton S.W."/>
            <person name="Schuster L.N."/>
            <person name="Chinwalla A."/>
            <person name="Delehaunty K."/>
            <person name="Dinkelacker I."/>
            <person name="Fulton L."/>
            <person name="Fulton R."/>
            <person name="Godfrey J."/>
            <person name="Minx P."/>
            <person name="Mitreva M."/>
            <person name="Roeseler W."/>
            <person name="Tian H."/>
            <person name="Witte H."/>
            <person name="Yang S.P."/>
            <person name="Wilson R.K."/>
            <person name="Sommer R.J."/>
        </authorList>
    </citation>
    <scope>NUCLEOTIDE SEQUENCE [LARGE SCALE GENOMIC DNA]</scope>
    <source>
        <strain evidence="4">PS312</strain>
    </source>
</reference>
<dbReference type="AlphaFoldDB" id="A0A2A6CPL1"/>
<protein>
    <submittedName>
        <fullName evidence="3">Uncharacterized protein</fullName>
    </submittedName>
</protein>
<feature type="chain" id="PRO_5043343798" evidence="2">
    <location>
        <begin position="19"/>
        <end position="400"/>
    </location>
</feature>
<evidence type="ECO:0000256" key="1">
    <source>
        <dbReference type="SAM" id="MobiDB-lite"/>
    </source>
</evidence>
<keyword evidence="2" id="KW-0732">Signal</keyword>
<evidence type="ECO:0000256" key="2">
    <source>
        <dbReference type="SAM" id="SignalP"/>
    </source>
</evidence>
<accession>A0A8R1UEM0</accession>
<reference evidence="3" key="2">
    <citation type="submission" date="2022-06" db="UniProtKB">
        <authorList>
            <consortium name="EnsemblMetazoa"/>
        </authorList>
    </citation>
    <scope>IDENTIFICATION</scope>
    <source>
        <strain evidence="3">PS312</strain>
    </source>
</reference>
<organism evidence="3 4">
    <name type="scientific">Pristionchus pacificus</name>
    <name type="common">Parasitic nematode worm</name>
    <dbReference type="NCBI Taxonomy" id="54126"/>
    <lineage>
        <taxon>Eukaryota</taxon>
        <taxon>Metazoa</taxon>
        <taxon>Ecdysozoa</taxon>
        <taxon>Nematoda</taxon>
        <taxon>Chromadorea</taxon>
        <taxon>Rhabditida</taxon>
        <taxon>Rhabditina</taxon>
        <taxon>Diplogasteromorpha</taxon>
        <taxon>Diplogasteroidea</taxon>
        <taxon>Neodiplogasteridae</taxon>
        <taxon>Pristionchus</taxon>
    </lineage>
</organism>
<feature type="signal peptide" evidence="2">
    <location>
        <begin position="1"/>
        <end position="18"/>
    </location>
</feature>
<feature type="compositionally biased region" description="Basic and acidic residues" evidence="1">
    <location>
        <begin position="250"/>
        <end position="260"/>
    </location>
</feature>
<feature type="region of interest" description="Disordered" evidence="1">
    <location>
        <begin position="242"/>
        <end position="267"/>
    </location>
</feature>
<proteinExistence type="predicted"/>